<evidence type="ECO:0000313" key="5">
    <source>
        <dbReference type="Proteomes" id="UP000014071"/>
    </source>
</evidence>
<evidence type="ECO:0000313" key="4">
    <source>
        <dbReference type="EMBL" id="GAC95023.1"/>
    </source>
</evidence>
<evidence type="ECO:0000256" key="1">
    <source>
        <dbReference type="ARBA" id="ARBA00010211"/>
    </source>
</evidence>
<dbReference type="PANTHER" id="PTHR11820:SF7">
    <property type="entry name" value="ACYLPYRUVASE FAHD1, MITOCHONDRIAL"/>
    <property type="match status" value="1"/>
</dbReference>
<dbReference type="PANTHER" id="PTHR11820">
    <property type="entry name" value="ACYLPYRUVASE"/>
    <property type="match status" value="1"/>
</dbReference>
<dbReference type="Pfam" id="PF01557">
    <property type="entry name" value="FAA_hydrolase"/>
    <property type="match status" value="1"/>
</dbReference>
<organism evidence="4 5">
    <name type="scientific">Pseudozyma hubeiensis (strain SY62)</name>
    <name type="common">Yeast</name>
    <dbReference type="NCBI Taxonomy" id="1305764"/>
    <lineage>
        <taxon>Eukaryota</taxon>
        <taxon>Fungi</taxon>
        <taxon>Dikarya</taxon>
        <taxon>Basidiomycota</taxon>
        <taxon>Ustilaginomycotina</taxon>
        <taxon>Ustilaginomycetes</taxon>
        <taxon>Ustilaginales</taxon>
        <taxon>Ustilaginaceae</taxon>
        <taxon>Pseudozyma</taxon>
    </lineage>
</organism>
<keyword evidence="4" id="KW-0378">Hydrolase</keyword>
<feature type="domain" description="Fumarylacetoacetase-like C-terminal" evidence="3">
    <location>
        <begin position="119"/>
        <end position="328"/>
    </location>
</feature>
<dbReference type="GeneID" id="24107889"/>
<protein>
    <submittedName>
        <fullName evidence="4">Fumarylacetoacetate hydrolase</fullName>
    </submittedName>
</protein>
<dbReference type="eggNOG" id="KOG1535">
    <property type="taxonomic scope" value="Eukaryota"/>
</dbReference>
<proteinExistence type="inferred from homology"/>
<dbReference type="OrthoDB" id="411064at2759"/>
<reference evidence="5" key="1">
    <citation type="journal article" date="2013" name="Genome Announc.">
        <title>Draft genome sequence of the basidiomycetous yeast-like fungus Pseudozyma hubeiensis SY62, which produces an abundant amount of the biosurfactant mannosylerythritol lipids.</title>
        <authorList>
            <person name="Konishi M."/>
            <person name="Hatada Y."/>
            <person name="Horiuchi J."/>
        </authorList>
    </citation>
    <scope>NUCLEOTIDE SEQUENCE [LARGE SCALE GENOMIC DNA]</scope>
    <source>
        <strain evidence="5">SY62</strain>
    </source>
</reference>
<dbReference type="EMBL" id="DF238790">
    <property type="protein sequence ID" value="GAC95023.1"/>
    <property type="molecule type" value="Genomic_DNA"/>
</dbReference>
<dbReference type="STRING" id="1305764.R9P163"/>
<dbReference type="Gene3D" id="3.90.850.10">
    <property type="entry name" value="Fumarylacetoacetase-like, C-terminal domain"/>
    <property type="match status" value="1"/>
</dbReference>
<dbReference type="InterPro" id="IPR036663">
    <property type="entry name" value="Fumarylacetoacetase_C_sf"/>
</dbReference>
<dbReference type="GO" id="GO:0006107">
    <property type="term" value="P:oxaloacetate metabolic process"/>
    <property type="evidence" value="ECO:0007669"/>
    <property type="project" value="UniProtKB-ARBA"/>
</dbReference>
<keyword evidence="2" id="KW-0479">Metal-binding</keyword>
<dbReference type="AlphaFoldDB" id="R9P163"/>
<dbReference type="Proteomes" id="UP000014071">
    <property type="component" value="Unassembled WGS sequence"/>
</dbReference>
<evidence type="ECO:0000256" key="2">
    <source>
        <dbReference type="ARBA" id="ARBA00022723"/>
    </source>
</evidence>
<name>R9P163_PSEHS</name>
<comment type="similarity">
    <text evidence="1">Belongs to the FAH family.</text>
</comment>
<gene>
    <name evidence="4" type="ORF">PHSY_002598</name>
</gene>
<evidence type="ECO:0000259" key="3">
    <source>
        <dbReference type="Pfam" id="PF01557"/>
    </source>
</evidence>
<dbReference type="HOGENOM" id="CLU_028458_2_1_1"/>
<dbReference type="GO" id="GO:0018773">
    <property type="term" value="F:acetylpyruvate hydrolase activity"/>
    <property type="evidence" value="ECO:0007669"/>
    <property type="project" value="TreeGrafter"/>
</dbReference>
<dbReference type="GO" id="GO:0050163">
    <property type="term" value="F:oxaloacetate tautomerase activity"/>
    <property type="evidence" value="ECO:0007669"/>
    <property type="project" value="UniProtKB-ARBA"/>
</dbReference>
<sequence length="332" mass="35546">MLLARRGITVPSFRARIFTAPFAAPSNHHPRLLTMSSTAAPFTRLVRFHPSSDPSAIKIGTPVDPNIDIGLDTFPFSSSTPPLVDVYSGTSILSPGTSTGERLQLGTILSPLCPSEVGTIRCIGLNYTEHAHEANLPIPTVPTLFMKPSTSLAGPYPQPTVIPKSFVADDAADYEAELAVVIGKPCKDVDEQHAMDYVLGITAANDVSSRKAQFAQSQWSYSKGFDSACPIGPTIVHISTIPNLRDVQIEAKLNDQVVQNSSLNDLIFSIPKIISFLSQGTTLTPGTIILTGTPAGIGWTANPRRTLQHGDTFSVTISHGVGTLINQIQYES</sequence>
<accession>R9P163</accession>
<dbReference type="GO" id="GO:0046872">
    <property type="term" value="F:metal ion binding"/>
    <property type="evidence" value="ECO:0007669"/>
    <property type="project" value="UniProtKB-KW"/>
</dbReference>
<dbReference type="FunFam" id="3.90.850.10:FF:000002">
    <property type="entry name" value="2-hydroxyhepta-2,4-diene-1,7-dioate isomerase"/>
    <property type="match status" value="1"/>
</dbReference>
<dbReference type="SUPFAM" id="SSF56529">
    <property type="entry name" value="FAH"/>
    <property type="match status" value="1"/>
</dbReference>
<dbReference type="RefSeq" id="XP_012188610.1">
    <property type="nucleotide sequence ID" value="XM_012333220.1"/>
</dbReference>
<dbReference type="InterPro" id="IPR011234">
    <property type="entry name" value="Fumarylacetoacetase-like_C"/>
</dbReference>
<keyword evidence="5" id="KW-1185">Reference proteome</keyword>